<dbReference type="EMBL" id="BMJJ01000001">
    <property type="protein sequence ID" value="GGD07463.1"/>
    <property type="molecule type" value="Genomic_DNA"/>
</dbReference>
<evidence type="ECO:0000256" key="1">
    <source>
        <dbReference type="HAMAP-Rule" id="MF_00469"/>
    </source>
</evidence>
<dbReference type="GO" id="GO:0016705">
    <property type="term" value="F:oxidoreductase activity, acting on paired donors, with incorporation or reduction of molecular oxygen"/>
    <property type="evidence" value="ECO:0007669"/>
    <property type="project" value="UniProtKB-UniRule"/>
</dbReference>
<reference evidence="3" key="2">
    <citation type="submission" date="2020-09" db="EMBL/GenBank/DDBJ databases">
        <authorList>
            <person name="Sun Q."/>
            <person name="Zhou Y."/>
        </authorList>
    </citation>
    <scope>NUCLEOTIDE SEQUENCE</scope>
    <source>
        <strain evidence="3">CGMCC 1.15493</strain>
    </source>
</reference>
<reference evidence="3" key="1">
    <citation type="journal article" date="2014" name="Int. J. Syst. Evol. Microbiol.">
        <title>Complete genome sequence of Corynebacterium casei LMG S-19264T (=DSM 44701T), isolated from a smear-ripened cheese.</title>
        <authorList>
            <consortium name="US DOE Joint Genome Institute (JGI-PGF)"/>
            <person name="Walter F."/>
            <person name="Albersmeier A."/>
            <person name="Kalinowski J."/>
            <person name="Ruckert C."/>
        </authorList>
    </citation>
    <scope>NUCLEOTIDE SEQUENCE</scope>
    <source>
        <strain evidence="3">CGMCC 1.15493</strain>
    </source>
</reference>
<dbReference type="GO" id="GO:0006400">
    <property type="term" value="P:tRNA modification"/>
    <property type="evidence" value="ECO:0007669"/>
    <property type="project" value="UniProtKB-UniRule"/>
</dbReference>
<dbReference type="AlphaFoldDB" id="A0A916XTF8"/>
<feature type="domain" description="Rhodanese" evidence="2">
    <location>
        <begin position="122"/>
        <end position="216"/>
    </location>
</feature>
<dbReference type="RefSeq" id="WP_188849235.1">
    <property type="nucleotide sequence ID" value="NZ_BMJJ01000001.1"/>
</dbReference>
<dbReference type="Pfam" id="PF00581">
    <property type="entry name" value="Rhodanese"/>
    <property type="match status" value="1"/>
</dbReference>
<name>A0A916XTF8_9HYPH</name>
<dbReference type="SMART" id="SM00450">
    <property type="entry name" value="RHOD"/>
    <property type="match status" value="1"/>
</dbReference>
<dbReference type="Gene3D" id="3.40.250.10">
    <property type="entry name" value="Rhodanese-like domain"/>
    <property type="match status" value="1"/>
</dbReference>
<dbReference type="InterPro" id="IPR001763">
    <property type="entry name" value="Rhodanese-like_dom"/>
</dbReference>
<dbReference type="PANTHER" id="PTHR43268">
    <property type="entry name" value="THIOSULFATE SULFURTRANSFERASE/RHODANESE-LIKE DOMAIN-CONTAINING PROTEIN 2"/>
    <property type="match status" value="1"/>
</dbReference>
<dbReference type="NCBIfam" id="NF001136">
    <property type="entry name" value="PRK00142.1-4"/>
    <property type="match status" value="1"/>
</dbReference>
<comment type="caution">
    <text evidence="3">The sequence shown here is derived from an EMBL/GenBank/DDBJ whole genome shotgun (WGS) entry which is preliminary data.</text>
</comment>
<sequence>MTWTVAALYRFVALEDLPALQSAVQRECADAGACGTLLIAPEGVNGTLAAPEGAMDAVIDMLDRLFGVRQGELKFSSASERPFARLKIRLKREIITMRAPEADPTKRAGTYVAPKDWNALIEDPEVLVLDTRNRYETLVGTFRGAVDPGIDTFTEFKDFVAANLDPARHRKVAMYCTGGIRCEKASAYMLQHGFAEVFHLKGGILQYLEDVPAETSRWDGDCYVFDGRVAVGHGLAETKWERCFGCGAPLTPEDLAAPSYEAGVSCRHCIETLAPERAEAFRTRQAQLVASGRKRKTDWVG</sequence>
<dbReference type="PROSITE" id="PS50206">
    <property type="entry name" value="RHODANESE_3"/>
    <property type="match status" value="1"/>
</dbReference>
<dbReference type="PANTHER" id="PTHR43268:SF3">
    <property type="entry name" value="RHODANESE-LIKE DOMAIN-CONTAINING PROTEIN 7-RELATED"/>
    <property type="match status" value="1"/>
</dbReference>
<evidence type="ECO:0000313" key="4">
    <source>
        <dbReference type="Proteomes" id="UP000613160"/>
    </source>
</evidence>
<organism evidence="3 4">
    <name type="scientific">Aureimonas glaciei</name>
    <dbReference type="NCBI Taxonomy" id="1776957"/>
    <lineage>
        <taxon>Bacteria</taxon>
        <taxon>Pseudomonadati</taxon>
        <taxon>Pseudomonadota</taxon>
        <taxon>Alphaproteobacteria</taxon>
        <taxon>Hyphomicrobiales</taxon>
        <taxon>Aurantimonadaceae</taxon>
        <taxon>Aureimonas</taxon>
    </lineage>
</organism>
<dbReference type="Pfam" id="PF17773">
    <property type="entry name" value="UPF0176_N"/>
    <property type="match status" value="1"/>
</dbReference>
<dbReference type="InterPro" id="IPR020936">
    <property type="entry name" value="TrhO"/>
</dbReference>
<dbReference type="Proteomes" id="UP000613160">
    <property type="component" value="Unassembled WGS sequence"/>
</dbReference>
<gene>
    <name evidence="1" type="primary">trhO</name>
    <name evidence="3" type="ORF">GCM10011335_08050</name>
</gene>
<accession>A0A916XTF8</accession>
<dbReference type="EC" id="1.14.-.-" evidence="1"/>
<evidence type="ECO:0000313" key="3">
    <source>
        <dbReference type="EMBL" id="GGD07463.1"/>
    </source>
</evidence>
<keyword evidence="4" id="KW-1185">Reference proteome</keyword>
<comment type="function">
    <text evidence="1">Catalyzes oxygen-dependent 5-hydroxyuridine (ho5U) modification at position 34 in tRNAs.</text>
</comment>
<proteinExistence type="inferred from homology"/>
<comment type="similarity">
    <text evidence="1">Belongs to the TrhO family.</text>
</comment>
<evidence type="ECO:0000259" key="2">
    <source>
        <dbReference type="PROSITE" id="PS50206"/>
    </source>
</evidence>
<dbReference type="Gene3D" id="3.30.70.100">
    <property type="match status" value="1"/>
</dbReference>
<keyword evidence="1" id="KW-0560">Oxidoreductase</keyword>
<dbReference type="InterPro" id="IPR040503">
    <property type="entry name" value="TRHO_N"/>
</dbReference>
<keyword evidence="1" id="KW-0819">tRNA processing</keyword>
<protein>
    <recommendedName>
        <fullName evidence="1">tRNA uridine(34) hydroxylase</fullName>
        <ecNumber evidence="1">1.14.-.-</ecNumber>
    </recommendedName>
    <alternativeName>
        <fullName evidence="1">tRNA hydroxylation protein O</fullName>
    </alternativeName>
</protein>
<comment type="catalytic activity">
    <reaction evidence="1">
        <text>uridine(34) in tRNA + AH2 + O2 = 5-hydroxyuridine(34) in tRNA + A + H2O</text>
        <dbReference type="Rhea" id="RHEA:64224"/>
        <dbReference type="Rhea" id="RHEA-COMP:11727"/>
        <dbReference type="Rhea" id="RHEA-COMP:13381"/>
        <dbReference type="ChEBI" id="CHEBI:13193"/>
        <dbReference type="ChEBI" id="CHEBI:15377"/>
        <dbReference type="ChEBI" id="CHEBI:15379"/>
        <dbReference type="ChEBI" id="CHEBI:17499"/>
        <dbReference type="ChEBI" id="CHEBI:65315"/>
        <dbReference type="ChEBI" id="CHEBI:136877"/>
    </reaction>
</comment>
<dbReference type="InterPro" id="IPR036873">
    <property type="entry name" value="Rhodanese-like_dom_sf"/>
</dbReference>
<dbReference type="SUPFAM" id="SSF52821">
    <property type="entry name" value="Rhodanese/Cell cycle control phosphatase"/>
    <property type="match status" value="1"/>
</dbReference>
<dbReference type="CDD" id="cd01518">
    <property type="entry name" value="RHOD_YceA"/>
    <property type="match status" value="1"/>
</dbReference>
<dbReference type="HAMAP" id="MF_00469">
    <property type="entry name" value="TrhO"/>
    <property type="match status" value="1"/>
</dbReference>